<evidence type="ECO:0000313" key="2">
    <source>
        <dbReference type="Proteomes" id="UP000807025"/>
    </source>
</evidence>
<dbReference type="OrthoDB" id="10430582at2759"/>
<accession>A0A9P5ZKI5</accession>
<dbReference type="EMBL" id="MU154737">
    <property type="protein sequence ID" value="KAF9488009.1"/>
    <property type="molecule type" value="Genomic_DNA"/>
</dbReference>
<organism evidence="1 2">
    <name type="scientific">Pleurotus eryngii</name>
    <name type="common">Boletus of the steppes</name>
    <dbReference type="NCBI Taxonomy" id="5323"/>
    <lineage>
        <taxon>Eukaryota</taxon>
        <taxon>Fungi</taxon>
        <taxon>Dikarya</taxon>
        <taxon>Basidiomycota</taxon>
        <taxon>Agaricomycotina</taxon>
        <taxon>Agaricomycetes</taxon>
        <taxon>Agaricomycetidae</taxon>
        <taxon>Agaricales</taxon>
        <taxon>Pleurotineae</taxon>
        <taxon>Pleurotaceae</taxon>
        <taxon>Pleurotus</taxon>
    </lineage>
</organism>
<reference evidence="1" key="1">
    <citation type="submission" date="2020-11" db="EMBL/GenBank/DDBJ databases">
        <authorList>
            <consortium name="DOE Joint Genome Institute"/>
            <person name="Ahrendt S."/>
            <person name="Riley R."/>
            <person name="Andreopoulos W."/>
            <person name="Labutti K."/>
            <person name="Pangilinan J."/>
            <person name="Ruiz-Duenas F.J."/>
            <person name="Barrasa J.M."/>
            <person name="Sanchez-Garcia M."/>
            <person name="Camarero S."/>
            <person name="Miyauchi S."/>
            <person name="Serrano A."/>
            <person name="Linde D."/>
            <person name="Babiker R."/>
            <person name="Drula E."/>
            <person name="Ayuso-Fernandez I."/>
            <person name="Pacheco R."/>
            <person name="Padilla G."/>
            <person name="Ferreira P."/>
            <person name="Barriuso J."/>
            <person name="Kellner H."/>
            <person name="Castanera R."/>
            <person name="Alfaro M."/>
            <person name="Ramirez L."/>
            <person name="Pisabarro A.G."/>
            <person name="Kuo A."/>
            <person name="Tritt A."/>
            <person name="Lipzen A."/>
            <person name="He G."/>
            <person name="Yan M."/>
            <person name="Ng V."/>
            <person name="Cullen D."/>
            <person name="Martin F."/>
            <person name="Rosso M.-N."/>
            <person name="Henrissat B."/>
            <person name="Hibbett D."/>
            <person name="Martinez A.T."/>
            <person name="Grigoriev I.V."/>
        </authorList>
    </citation>
    <scope>NUCLEOTIDE SEQUENCE</scope>
    <source>
        <strain evidence="1">ATCC 90797</strain>
    </source>
</reference>
<protein>
    <submittedName>
        <fullName evidence="1">Uncharacterized protein</fullName>
    </submittedName>
</protein>
<name>A0A9P5ZKI5_PLEER</name>
<dbReference type="Proteomes" id="UP000807025">
    <property type="component" value="Unassembled WGS sequence"/>
</dbReference>
<sequence length="259" mass="29045">MSTSSSKDTHSNQEPNFPLASEEAEVIGGDLVTFAPMFVRASSPATHESPNEVLTPFPAVPSLIGKILTKLFKHSNHVVITPMTELLTIGDQGVLFLDELPTPDIKKVLGEGCKIERTTLAFVIEIRIFHAACFIVSLDIETILEPFEGQLLISPTNGQLSMESLVFDPRYYGFGAVVGFFTQTSDGYFVKVIICFILREEEKGVQVERKLFVAGWVHRDHIILHDEDRRYLEMDSLILDIPAIMVEPSSSRYKVHIFY</sequence>
<proteinExistence type="predicted"/>
<evidence type="ECO:0000313" key="1">
    <source>
        <dbReference type="EMBL" id="KAF9488009.1"/>
    </source>
</evidence>
<keyword evidence="2" id="KW-1185">Reference proteome</keyword>
<dbReference type="AlphaFoldDB" id="A0A9P5ZKI5"/>
<gene>
    <name evidence="1" type="ORF">BDN71DRAFT_547258</name>
</gene>
<comment type="caution">
    <text evidence="1">The sequence shown here is derived from an EMBL/GenBank/DDBJ whole genome shotgun (WGS) entry which is preliminary data.</text>
</comment>